<organism evidence="3 4">
    <name type="scientific">Arthrospiribacter ruber</name>
    <dbReference type="NCBI Taxonomy" id="2487934"/>
    <lineage>
        <taxon>Bacteria</taxon>
        <taxon>Pseudomonadati</taxon>
        <taxon>Bacteroidota</taxon>
        <taxon>Cytophagia</taxon>
        <taxon>Cytophagales</taxon>
        <taxon>Cyclobacteriaceae</taxon>
        <taxon>Arthrospiribacter</taxon>
    </lineage>
</organism>
<reference evidence="3 4" key="1">
    <citation type="journal article" date="2020" name="Syst. Appl. Microbiol.">
        <title>Arthrospiribacter ruber gen. nov., sp. nov., a novel bacterium isolated from Arthrospira cultures.</title>
        <authorList>
            <person name="Waleron M."/>
            <person name="Misztak A."/>
            <person name="Waleron M.M."/>
            <person name="Furmaniak M."/>
            <person name="Mrozik A."/>
            <person name="Waleron K."/>
        </authorList>
    </citation>
    <scope>NUCLEOTIDE SEQUENCE [LARGE SCALE GENOMIC DNA]</scope>
    <source>
        <strain evidence="3 4">DPMB0001</strain>
    </source>
</reference>
<dbReference type="Pfam" id="PF13439">
    <property type="entry name" value="Glyco_transf_4"/>
    <property type="match status" value="1"/>
</dbReference>
<keyword evidence="4" id="KW-1185">Reference proteome</keyword>
<feature type="domain" description="Glycosyl transferase family 1" evidence="1">
    <location>
        <begin position="178"/>
        <end position="344"/>
    </location>
</feature>
<protein>
    <submittedName>
        <fullName evidence="3">Glycosyltransferase</fullName>
    </submittedName>
</protein>
<dbReference type="Proteomes" id="UP000727490">
    <property type="component" value="Unassembled WGS sequence"/>
</dbReference>
<evidence type="ECO:0000313" key="3">
    <source>
        <dbReference type="EMBL" id="MBW3466601.1"/>
    </source>
</evidence>
<dbReference type="PANTHER" id="PTHR12526:SF630">
    <property type="entry name" value="GLYCOSYLTRANSFERASE"/>
    <property type="match status" value="1"/>
</dbReference>
<sequence>MIRILHCIETIATGGVEQVRLTVIRGVDKSKYEHKIICTWEGGPIADALKAEGVELIPIGGFKHPLQWSKHKAVLKVIQEFKPHIIHGAIFEGMSMAAIGGKLGKVPVVILEETSHPVGRSKKAIFLQRLFAKTADKVIGIAPSVVRYLEEIVKLPKSKILLINNGVSLPRKVAEDDQKLLKEQLGIQEADFVIGSAGRFYNEVKRFTDILEAIKIVKKKKVKFLLLGQGQDQELIEKKAIDLGIRHQLILTGFQQDTAPFFSLMNVFCIASAHEGFGLVAAEAMLHRLPVVATRVGGLADVVVDLETGFLVPPFSPQSIAEKIQLLMEDEALRIKMGEAGYQRAIENYTAERYCQEIDQLYTSLLKQKGIIPPGT</sequence>
<dbReference type="RefSeq" id="WP_219286618.1">
    <property type="nucleotide sequence ID" value="NZ_RPHB01000001.1"/>
</dbReference>
<feature type="domain" description="Glycosyltransferase subfamily 4-like N-terminal" evidence="2">
    <location>
        <begin position="14"/>
        <end position="169"/>
    </location>
</feature>
<evidence type="ECO:0000259" key="2">
    <source>
        <dbReference type="Pfam" id="PF13439"/>
    </source>
</evidence>
<gene>
    <name evidence="3" type="ORF">EGN73_02070</name>
</gene>
<proteinExistence type="predicted"/>
<comment type="caution">
    <text evidence="3">The sequence shown here is derived from an EMBL/GenBank/DDBJ whole genome shotgun (WGS) entry which is preliminary data.</text>
</comment>
<dbReference type="InterPro" id="IPR028098">
    <property type="entry name" value="Glyco_trans_4-like_N"/>
</dbReference>
<dbReference type="Pfam" id="PF00534">
    <property type="entry name" value="Glycos_transf_1"/>
    <property type="match status" value="1"/>
</dbReference>
<dbReference type="GO" id="GO:0016757">
    <property type="term" value="F:glycosyltransferase activity"/>
    <property type="evidence" value="ECO:0007669"/>
    <property type="project" value="InterPro"/>
</dbReference>
<dbReference type="InterPro" id="IPR001296">
    <property type="entry name" value="Glyco_trans_1"/>
</dbReference>
<accession>A0A951M6T8</accession>
<name>A0A951M6T8_9BACT</name>
<dbReference type="EMBL" id="RPHB01000001">
    <property type="protein sequence ID" value="MBW3466601.1"/>
    <property type="molecule type" value="Genomic_DNA"/>
</dbReference>
<dbReference type="AlphaFoldDB" id="A0A951M6T8"/>
<evidence type="ECO:0000259" key="1">
    <source>
        <dbReference type="Pfam" id="PF00534"/>
    </source>
</evidence>
<dbReference type="PANTHER" id="PTHR12526">
    <property type="entry name" value="GLYCOSYLTRANSFERASE"/>
    <property type="match status" value="1"/>
</dbReference>
<evidence type="ECO:0000313" key="4">
    <source>
        <dbReference type="Proteomes" id="UP000727490"/>
    </source>
</evidence>